<evidence type="ECO:0000256" key="1">
    <source>
        <dbReference type="SAM" id="Phobius"/>
    </source>
</evidence>
<feature type="transmembrane region" description="Helical" evidence="1">
    <location>
        <begin position="190"/>
        <end position="207"/>
    </location>
</feature>
<protein>
    <recommendedName>
        <fullName evidence="4">DUF2269 family protein</fullName>
    </recommendedName>
</protein>
<dbReference type="Proteomes" id="UP001139157">
    <property type="component" value="Unassembled WGS sequence"/>
</dbReference>
<proteinExistence type="predicted"/>
<comment type="caution">
    <text evidence="2">The sequence shown here is derived from an EMBL/GenBank/DDBJ whole genome shotgun (WGS) entry which is preliminary data.</text>
</comment>
<keyword evidence="1" id="KW-0812">Transmembrane</keyword>
<keyword evidence="1" id="KW-1133">Transmembrane helix</keyword>
<accession>A0A9X2EAP1</accession>
<organism evidence="2 3">
    <name type="scientific">Nocardia pulmonis</name>
    <dbReference type="NCBI Taxonomy" id="2951408"/>
    <lineage>
        <taxon>Bacteria</taxon>
        <taxon>Bacillati</taxon>
        <taxon>Actinomycetota</taxon>
        <taxon>Actinomycetes</taxon>
        <taxon>Mycobacteriales</taxon>
        <taxon>Nocardiaceae</taxon>
        <taxon>Nocardia</taxon>
    </lineage>
</organism>
<keyword evidence="3" id="KW-1185">Reference proteome</keyword>
<dbReference type="EMBL" id="JAMRXG010000011">
    <property type="protein sequence ID" value="MCM6776766.1"/>
    <property type="molecule type" value="Genomic_DNA"/>
</dbReference>
<keyword evidence="1" id="KW-0472">Membrane</keyword>
<feature type="transmembrane region" description="Helical" evidence="1">
    <location>
        <begin position="127"/>
        <end position="146"/>
    </location>
</feature>
<sequence length="221" mass="22917">MGMSSRRARQLLVWLHVVTSIGWASQAVALGVLLSASALSEPGAIKSGLAHGARLLDESVLVPCANAAAFSGFLLAACTSYGYFHRRWVAVKFVLTLVQLFIGIAILSPRMPAIVAAADAGTDGPALISILGAALMSSGLAFQAWASVAKPWGRTAFAERGPRLHNAPAWAFTLAITALLADFALHLAGVPPLCAPIALIVALTARARSHRVPRPALIGAA</sequence>
<evidence type="ECO:0008006" key="4">
    <source>
        <dbReference type="Google" id="ProtNLM"/>
    </source>
</evidence>
<gene>
    <name evidence="2" type="ORF">NDR86_25080</name>
</gene>
<feature type="transmembrane region" description="Helical" evidence="1">
    <location>
        <begin position="89"/>
        <end position="107"/>
    </location>
</feature>
<reference evidence="2" key="1">
    <citation type="submission" date="2022-06" db="EMBL/GenBank/DDBJ databases">
        <title>Novel species in genus nocardia.</title>
        <authorList>
            <person name="Li F."/>
        </authorList>
    </citation>
    <scope>NUCLEOTIDE SEQUENCE</scope>
    <source>
        <strain evidence="2">CDC141</strain>
    </source>
</reference>
<name>A0A9X2EAP1_9NOCA</name>
<feature type="transmembrane region" description="Helical" evidence="1">
    <location>
        <begin position="60"/>
        <end position="82"/>
    </location>
</feature>
<evidence type="ECO:0000313" key="2">
    <source>
        <dbReference type="EMBL" id="MCM6776766.1"/>
    </source>
</evidence>
<feature type="transmembrane region" description="Helical" evidence="1">
    <location>
        <begin position="167"/>
        <end position="184"/>
    </location>
</feature>
<evidence type="ECO:0000313" key="3">
    <source>
        <dbReference type="Proteomes" id="UP001139157"/>
    </source>
</evidence>
<dbReference type="RefSeq" id="WP_251915109.1">
    <property type="nucleotide sequence ID" value="NZ_JAMRXG010000011.1"/>
</dbReference>
<dbReference type="AlphaFoldDB" id="A0A9X2EAP1"/>